<dbReference type="KEGG" id="mop:Mesop_2440"/>
<dbReference type="RefSeq" id="WP_013893631.1">
    <property type="nucleotide sequence ID" value="NC_015675.1"/>
</dbReference>
<name>F7YGW8_MESOW</name>
<dbReference type="STRING" id="536019.Mesop_2440"/>
<feature type="chain" id="PRO_5013220584" evidence="1">
    <location>
        <begin position="16"/>
        <end position="123"/>
    </location>
</feature>
<organism evidence="2 3">
    <name type="scientific">Mesorhizobium opportunistum (strain LMG 24607 / HAMBI 3007 / WSM2075)</name>
    <dbReference type="NCBI Taxonomy" id="536019"/>
    <lineage>
        <taxon>Bacteria</taxon>
        <taxon>Pseudomonadati</taxon>
        <taxon>Pseudomonadota</taxon>
        <taxon>Alphaproteobacteria</taxon>
        <taxon>Hyphomicrobiales</taxon>
        <taxon>Phyllobacteriaceae</taxon>
        <taxon>Mesorhizobium</taxon>
    </lineage>
</organism>
<feature type="signal peptide" evidence="1">
    <location>
        <begin position="1"/>
        <end position="15"/>
    </location>
</feature>
<dbReference type="HOGENOM" id="CLU_2012566_0_0_5"/>
<evidence type="ECO:0000256" key="1">
    <source>
        <dbReference type="SAM" id="SignalP"/>
    </source>
</evidence>
<reference evidence="2 3" key="1">
    <citation type="submission" date="2010-10" db="EMBL/GenBank/DDBJ databases">
        <title>Complete sequence of Mesorhizobium opportunistum WSM2075.</title>
        <authorList>
            <consortium name="US DOE Joint Genome Institute"/>
            <person name="Lucas S."/>
            <person name="Copeland A."/>
            <person name="Lapidus A."/>
            <person name="Cheng J.-F."/>
            <person name="Bruce D."/>
            <person name="Goodwin L."/>
            <person name="Pitluck S."/>
            <person name="Chertkov O."/>
            <person name="Misra M."/>
            <person name="Detter J.C."/>
            <person name="Han C."/>
            <person name="Tapia R."/>
            <person name="Land M."/>
            <person name="Hauser L."/>
            <person name="Kyrpides N."/>
            <person name="Ovchinnikova G."/>
            <person name="Mavrommatis K.M."/>
            <person name="Tiwari R.P."/>
            <person name="Howieson J.G."/>
            <person name="O'Hara G.W."/>
            <person name="Nandasena K.G."/>
            <person name="Woyke T."/>
        </authorList>
    </citation>
    <scope>NUCLEOTIDE SEQUENCE [LARGE SCALE GENOMIC DNA]</scope>
    <source>
        <strain evidence="3">LMG 24607 / HAMBI 3007 / WSM2075</strain>
    </source>
</reference>
<evidence type="ECO:0000313" key="2">
    <source>
        <dbReference type="EMBL" id="AEH86914.1"/>
    </source>
</evidence>
<accession>F7YGW8</accession>
<evidence type="ECO:0000313" key="3">
    <source>
        <dbReference type="Proteomes" id="UP000001623"/>
    </source>
</evidence>
<gene>
    <name evidence="2" type="ordered locus">Mesop_2440</name>
</gene>
<keyword evidence="1" id="KW-0732">Signal</keyword>
<proteinExistence type="predicted"/>
<dbReference type="AlphaFoldDB" id="F7YGW8"/>
<sequence length="123" mass="13256">MMKNIILTASLFANASVLYVLFNPAGSPAPKMTCDQSRSETLSKEATSTFAHDHGGAFFKVHGYLKSSDFELRNILNEGNSTTFIYTASLYPSTCGSLLPGVDGTIVRVKTDLANEPNVVAVY</sequence>
<protein>
    <submittedName>
        <fullName evidence="2">Uncharacterized protein</fullName>
    </submittedName>
</protein>
<dbReference type="EMBL" id="CP002279">
    <property type="protein sequence ID" value="AEH86914.1"/>
    <property type="molecule type" value="Genomic_DNA"/>
</dbReference>
<dbReference type="Proteomes" id="UP000001623">
    <property type="component" value="Chromosome"/>
</dbReference>